<keyword evidence="1 2" id="KW-0129">CBS domain</keyword>
<dbReference type="PANTHER" id="PTHR43080:SF2">
    <property type="entry name" value="CBS DOMAIN-CONTAINING PROTEIN"/>
    <property type="match status" value="1"/>
</dbReference>
<dbReference type="Proteomes" id="UP000235162">
    <property type="component" value="Unassembled WGS sequence"/>
</dbReference>
<dbReference type="InterPro" id="IPR000644">
    <property type="entry name" value="CBS_dom"/>
</dbReference>
<dbReference type="PANTHER" id="PTHR43080">
    <property type="entry name" value="CBS DOMAIN-CONTAINING PROTEIN CBSX3, MITOCHONDRIAL"/>
    <property type="match status" value="1"/>
</dbReference>
<comment type="caution">
    <text evidence="4">The sequence shown here is derived from an EMBL/GenBank/DDBJ whole genome shotgun (WGS) entry which is preliminary data.</text>
</comment>
<dbReference type="CDD" id="cd04587">
    <property type="entry name" value="CBS_pair_CAP-ED_NT_Pol-beta-like_DUF294_assoc"/>
    <property type="match status" value="1"/>
</dbReference>
<dbReference type="EMBL" id="PKUR01000001">
    <property type="protein sequence ID" value="PLW87406.1"/>
    <property type="molecule type" value="Genomic_DNA"/>
</dbReference>
<dbReference type="AlphaFoldDB" id="A0AAP8SPB7"/>
<dbReference type="SMART" id="SM00116">
    <property type="entry name" value="CBS"/>
    <property type="match status" value="1"/>
</dbReference>
<organism evidence="4 5">
    <name type="scientific">Halioglobus japonicus</name>
    <dbReference type="NCBI Taxonomy" id="930805"/>
    <lineage>
        <taxon>Bacteria</taxon>
        <taxon>Pseudomonadati</taxon>
        <taxon>Pseudomonadota</taxon>
        <taxon>Gammaproteobacteria</taxon>
        <taxon>Cellvibrionales</taxon>
        <taxon>Halieaceae</taxon>
        <taxon>Halioglobus</taxon>
    </lineage>
</organism>
<evidence type="ECO:0000313" key="5">
    <source>
        <dbReference type="Proteomes" id="UP000235162"/>
    </source>
</evidence>
<proteinExistence type="predicted"/>
<protein>
    <submittedName>
        <fullName evidence="4">CBS domain-containing protein</fullName>
    </submittedName>
</protein>
<dbReference type="InterPro" id="IPR046342">
    <property type="entry name" value="CBS_dom_sf"/>
</dbReference>
<evidence type="ECO:0000256" key="2">
    <source>
        <dbReference type="PROSITE-ProRule" id="PRU00703"/>
    </source>
</evidence>
<dbReference type="InterPro" id="IPR051257">
    <property type="entry name" value="Diverse_CBS-Domain"/>
</dbReference>
<dbReference type="Pfam" id="PF00571">
    <property type="entry name" value="CBS"/>
    <property type="match status" value="2"/>
</dbReference>
<sequence length="161" mass="18203">MSTELLTVLPDDTVQQAAKAMSQRRVSSAFVVENDTLLGIVTDRDLRVRFVAEGLPTDTPVREIMSSDIEWVDGSTTIFATTLLMTQRRFHHLPVKIDGQTRGINAGRRPCRPLRATGGGCRIWSSMRRCRRWTRPPESCSVSVGSWSRAVRLCWERRSTI</sequence>
<gene>
    <name evidence="4" type="ORF">C0029_02100</name>
</gene>
<accession>A0AAP8SPB7</accession>
<feature type="domain" description="CBS" evidence="3">
    <location>
        <begin position="1"/>
        <end position="57"/>
    </location>
</feature>
<evidence type="ECO:0000313" key="4">
    <source>
        <dbReference type="EMBL" id="PLW87406.1"/>
    </source>
</evidence>
<name>A0AAP8SPB7_9GAMM</name>
<evidence type="ECO:0000256" key="1">
    <source>
        <dbReference type="ARBA" id="ARBA00023122"/>
    </source>
</evidence>
<dbReference type="SUPFAM" id="SSF54631">
    <property type="entry name" value="CBS-domain pair"/>
    <property type="match status" value="1"/>
</dbReference>
<dbReference type="Gene3D" id="3.10.580.10">
    <property type="entry name" value="CBS-domain"/>
    <property type="match status" value="1"/>
</dbReference>
<dbReference type="PROSITE" id="PS51371">
    <property type="entry name" value="CBS"/>
    <property type="match status" value="1"/>
</dbReference>
<keyword evidence="5" id="KW-1185">Reference proteome</keyword>
<reference evidence="4 5" key="1">
    <citation type="submission" date="2018-01" db="EMBL/GenBank/DDBJ databases">
        <title>The draft genome sequence of Halioglobus japonicus S1-36.</title>
        <authorList>
            <person name="Du Z.-J."/>
            <person name="Shi M.-J."/>
        </authorList>
    </citation>
    <scope>NUCLEOTIDE SEQUENCE [LARGE SCALE GENOMIC DNA]</scope>
    <source>
        <strain evidence="4 5">S1-36</strain>
    </source>
</reference>
<evidence type="ECO:0000259" key="3">
    <source>
        <dbReference type="PROSITE" id="PS51371"/>
    </source>
</evidence>
<dbReference type="KEGG" id="hja:BST95_16100"/>